<name>A0A0G0WKC0_9BACT</name>
<protein>
    <submittedName>
        <fullName evidence="2">Uncharacterized protein</fullName>
    </submittedName>
</protein>
<organism evidence="2 3">
    <name type="scientific">Candidatus Magasanikbacteria bacterium GW2011_GWA2_41_55</name>
    <dbReference type="NCBI Taxonomy" id="1619038"/>
    <lineage>
        <taxon>Bacteria</taxon>
        <taxon>Candidatus Magasanikiibacteriota</taxon>
    </lineage>
</organism>
<keyword evidence="1" id="KW-1133">Transmembrane helix</keyword>
<comment type="caution">
    <text evidence="2">The sequence shown here is derived from an EMBL/GenBank/DDBJ whole genome shotgun (WGS) entry which is preliminary data.</text>
</comment>
<feature type="transmembrane region" description="Helical" evidence="1">
    <location>
        <begin position="23"/>
        <end position="44"/>
    </location>
</feature>
<accession>A0A0G0WKC0</accession>
<gene>
    <name evidence="2" type="ORF">UU69_C0009G0010</name>
</gene>
<keyword evidence="1" id="KW-0472">Membrane</keyword>
<dbReference type="AlphaFoldDB" id="A0A0G0WKC0"/>
<reference evidence="2 3" key="1">
    <citation type="journal article" date="2015" name="Nature">
        <title>rRNA introns, odd ribosomes, and small enigmatic genomes across a large radiation of phyla.</title>
        <authorList>
            <person name="Brown C.T."/>
            <person name="Hug L.A."/>
            <person name="Thomas B.C."/>
            <person name="Sharon I."/>
            <person name="Castelle C.J."/>
            <person name="Singh A."/>
            <person name="Wilkins M.J."/>
            <person name="Williams K.H."/>
            <person name="Banfield J.F."/>
        </authorList>
    </citation>
    <scope>NUCLEOTIDE SEQUENCE [LARGE SCALE GENOMIC DNA]</scope>
</reference>
<sequence length="106" mass="12437">MFKINLKKYFDKNVSKPELMARLTFYCILLIISSTFIIFLFFLYQRFYLTLIQAEEIVILKSQLAVDVLDIDLYQKVKSTAENRKNAPVVNWQEVRNPFPAAPVAK</sequence>
<proteinExistence type="predicted"/>
<evidence type="ECO:0000256" key="1">
    <source>
        <dbReference type="SAM" id="Phobius"/>
    </source>
</evidence>
<evidence type="ECO:0000313" key="3">
    <source>
        <dbReference type="Proteomes" id="UP000034299"/>
    </source>
</evidence>
<dbReference type="Proteomes" id="UP000034299">
    <property type="component" value="Unassembled WGS sequence"/>
</dbReference>
<keyword evidence="1" id="KW-0812">Transmembrane</keyword>
<evidence type="ECO:0000313" key="2">
    <source>
        <dbReference type="EMBL" id="KKS13275.1"/>
    </source>
</evidence>
<dbReference type="EMBL" id="LCBP01000009">
    <property type="protein sequence ID" value="KKS13275.1"/>
    <property type="molecule type" value="Genomic_DNA"/>
</dbReference>